<gene>
    <name evidence="1" type="ORF">CEE63_00945</name>
</gene>
<dbReference type="InterPro" id="IPR029787">
    <property type="entry name" value="Nucleotide_cyclase"/>
</dbReference>
<dbReference type="PANTHER" id="PTHR43081">
    <property type="entry name" value="ADENYLATE CYCLASE, TERMINAL-DIFFERENTIATION SPECIFIC-RELATED"/>
    <property type="match status" value="1"/>
</dbReference>
<dbReference type="InterPro" id="IPR011990">
    <property type="entry name" value="TPR-like_helical_dom_sf"/>
</dbReference>
<name>A0A246IEY6_STEMA</name>
<evidence type="ECO:0000313" key="1">
    <source>
        <dbReference type="EMBL" id="OWQ78682.1"/>
    </source>
</evidence>
<dbReference type="Gene3D" id="1.25.40.10">
    <property type="entry name" value="Tetratricopeptide repeat domain"/>
    <property type="match status" value="1"/>
</dbReference>
<dbReference type="AlphaFoldDB" id="A0A246IEY6"/>
<dbReference type="GO" id="GO:0004016">
    <property type="term" value="F:adenylate cyclase activity"/>
    <property type="evidence" value="ECO:0007669"/>
    <property type="project" value="UniProtKB-ARBA"/>
</dbReference>
<sequence>MQAMNGDNGTSAPHSPQLRALLFTDLCDSLQLVERIGDVAAASLFQEHDRLVLVLQHRWNGQLIDRSDGLFMLFERAIDALGFALDYQRELHALGQQRAIELRARAGLHVGDVLTWENSAEAVRAGAKSMEVEGLAKPMAARLMMLARPGQILLSAVAESLTRRATDALGERGTRLLWKSHGRWRFKGVPVVQEVIEVGEIGSAPLRMPRANAKARRDLPLWRQPLVLAAEGLVLAVAVLGGWLLLRPEPAIAFAERDWVVLGDVDNLTGDPIFDDSMRHAIRIALEQSRYVNVLSEGKIRESLEMARLSGDTRLSRDTAANVAVREGARAVLLPTVRQKIGGYELAIDVAAPGSGQVIQTFTATVDRSDQMVFAVDDVVGRLRRGLGESVASLEQSLPLPRASTQDLRALRAFALAESALGQRRFEEARNLYQAAIDIDPGFALAYMGVAKLHARVEEGRRAREAMQHALDLQDRLPPRERLYLKAWMAELEPGGWALEQWRTLAKVYPDSFAGLSNTSWYLLQANQFSEAEPYARAAAVPQDPLRLYPLVHLVRIQIAANQPQLAAETLAQAQVLRGRDDADETGVDVLVAQGQYAKAAKLLPQIHASDALQQRMKLRAQLLLAAAQRDCAAMQQAIREDAAAPTLIDLQVQQRLQHASVAALCPSADRAGLQAIAALLQPMLQERDDPMLHARGLQWLALVHLAQRQGQFELARRWLDEQRPLLRSLRSPVADRWLRIVSAMDELQMQRPDAARALIEPMLDGSEPVQAHVVLLLALRAQGNEAAVRREQAWLSQHRGQAIAEVTAMQVWQPLNVHDVSMWASPATAGAP</sequence>
<dbReference type="InterPro" id="IPR030966">
    <property type="entry name" value="Mod_pep_cyc"/>
</dbReference>
<dbReference type="EMBL" id="NIVX01000007">
    <property type="protein sequence ID" value="OWQ78682.1"/>
    <property type="molecule type" value="Genomic_DNA"/>
</dbReference>
<dbReference type="Gene3D" id="3.40.50.10610">
    <property type="entry name" value="ABC-type transport auxiliary lipoprotein component"/>
    <property type="match status" value="1"/>
</dbReference>
<accession>A0A246IEY6</accession>
<dbReference type="GO" id="GO:0035556">
    <property type="term" value="P:intracellular signal transduction"/>
    <property type="evidence" value="ECO:0007669"/>
    <property type="project" value="InterPro"/>
</dbReference>
<dbReference type="InterPro" id="IPR050697">
    <property type="entry name" value="Adenylyl/Guanylyl_Cyclase_3/4"/>
</dbReference>
<proteinExistence type="predicted"/>
<organism evidence="1 2">
    <name type="scientific">Stenotrophomonas maltophilia</name>
    <name type="common">Pseudomonas maltophilia</name>
    <name type="synonym">Xanthomonas maltophilia</name>
    <dbReference type="NCBI Taxonomy" id="40324"/>
    <lineage>
        <taxon>Bacteria</taxon>
        <taxon>Pseudomonadati</taxon>
        <taxon>Pseudomonadota</taxon>
        <taxon>Gammaproteobacteria</taxon>
        <taxon>Lysobacterales</taxon>
        <taxon>Lysobacteraceae</taxon>
        <taxon>Stenotrophomonas</taxon>
        <taxon>Stenotrophomonas maltophilia group</taxon>
    </lineage>
</organism>
<dbReference type="Gene3D" id="3.30.70.1230">
    <property type="entry name" value="Nucleotide cyclase"/>
    <property type="match status" value="1"/>
</dbReference>
<dbReference type="GO" id="GO:0009190">
    <property type="term" value="P:cyclic nucleotide biosynthetic process"/>
    <property type="evidence" value="ECO:0007669"/>
    <property type="project" value="InterPro"/>
</dbReference>
<dbReference type="NCBIfam" id="TIGR04510">
    <property type="entry name" value="mod_pep_cyc"/>
    <property type="match status" value="1"/>
</dbReference>
<comment type="caution">
    <text evidence="1">The sequence shown here is derived from an EMBL/GenBank/DDBJ whole genome shotgun (WGS) entry which is preliminary data.</text>
</comment>
<evidence type="ECO:0000313" key="2">
    <source>
        <dbReference type="Proteomes" id="UP000197090"/>
    </source>
</evidence>
<dbReference type="SUPFAM" id="SSF55073">
    <property type="entry name" value="Nucleotide cyclase"/>
    <property type="match status" value="1"/>
</dbReference>
<dbReference type="SUPFAM" id="SSF48452">
    <property type="entry name" value="TPR-like"/>
    <property type="match status" value="1"/>
</dbReference>
<protein>
    <submittedName>
        <fullName evidence="1">Adenylate cyclase</fullName>
    </submittedName>
</protein>
<reference evidence="1 2" key="1">
    <citation type="submission" date="2017-06" db="EMBL/GenBank/DDBJ databases">
        <authorList>
            <person name="Kim H.J."/>
            <person name="Triplett B.A."/>
        </authorList>
    </citation>
    <scope>NUCLEOTIDE SEQUENCE [LARGE SCALE GENOMIC DNA]</scope>
    <source>
        <strain evidence="1 2">594</strain>
    </source>
</reference>
<dbReference type="Proteomes" id="UP000197090">
    <property type="component" value="Unassembled WGS sequence"/>
</dbReference>
<dbReference type="InterPro" id="IPR001054">
    <property type="entry name" value="A/G_cyclase"/>
</dbReference>
<dbReference type="CDD" id="cd07302">
    <property type="entry name" value="CHD"/>
    <property type="match status" value="1"/>
</dbReference>
<dbReference type="PANTHER" id="PTHR43081:SF1">
    <property type="entry name" value="ADENYLATE CYCLASE, TERMINAL-DIFFERENTIATION SPECIFIC"/>
    <property type="match status" value="1"/>
</dbReference>